<dbReference type="CDD" id="cd01650">
    <property type="entry name" value="RT_nLTR_like"/>
    <property type="match status" value="1"/>
</dbReference>
<dbReference type="AlphaFoldDB" id="A0A2I0WC88"/>
<sequence length="163" mass="18650">MPRFFTSTAIVLIPKKDNPEHWRDFRPISLCSFFNKLTSKIIAIRLGALLPRLISPNQSGFVKGRLISDNILLTQELVHDLNSPSLFIISMDYFSRCLNALFERYPSMFFRSKDGLPISHLCFADDFIIFSNGSFNHVKKLKDFLDLFSFESGLIFNASKCAS</sequence>
<reference evidence="2 3" key="1">
    <citation type="journal article" date="2016" name="Sci. Rep.">
        <title>The Dendrobium catenatum Lindl. genome sequence provides insights into polysaccharide synthase, floral development and adaptive evolution.</title>
        <authorList>
            <person name="Zhang G.Q."/>
            <person name="Xu Q."/>
            <person name="Bian C."/>
            <person name="Tsai W.C."/>
            <person name="Yeh C.M."/>
            <person name="Liu K.W."/>
            <person name="Yoshida K."/>
            <person name="Zhang L.S."/>
            <person name="Chang S.B."/>
            <person name="Chen F."/>
            <person name="Shi Y."/>
            <person name="Su Y.Y."/>
            <person name="Zhang Y.Q."/>
            <person name="Chen L.J."/>
            <person name="Yin Y."/>
            <person name="Lin M."/>
            <person name="Huang H."/>
            <person name="Deng H."/>
            <person name="Wang Z.W."/>
            <person name="Zhu S.L."/>
            <person name="Zhao X."/>
            <person name="Deng C."/>
            <person name="Niu S.C."/>
            <person name="Huang J."/>
            <person name="Wang M."/>
            <person name="Liu G.H."/>
            <person name="Yang H.J."/>
            <person name="Xiao X.J."/>
            <person name="Hsiao Y.Y."/>
            <person name="Wu W.L."/>
            <person name="Chen Y.Y."/>
            <person name="Mitsuda N."/>
            <person name="Ohme-Takagi M."/>
            <person name="Luo Y.B."/>
            <person name="Van de Peer Y."/>
            <person name="Liu Z.J."/>
        </authorList>
    </citation>
    <scope>NUCLEOTIDE SEQUENCE [LARGE SCALE GENOMIC DNA]</scope>
    <source>
        <tissue evidence="2">The whole plant</tissue>
    </source>
</reference>
<proteinExistence type="predicted"/>
<keyword evidence="3" id="KW-1185">Reference proteome</keyword>
<evidence type="ECO:0000313" key="2">
    <source>
        <dbReference type="EMBL" id="PKU73296.1"/>
    </source>
</evidence>
<dbReference type="EMBL" id="KZ502754">
    <property type="protein sequence ID" value="PKU73296.1"/>
    <property type="molecule type" value="Genomic_DNA"/>
</dbReference>
<dbReference type="PANTHER" id="PTHR46890">
    <property type="entry name" value="NON-LTR RETROLELEMENT REVERSE TRANSCRIPTASE-LIKE PROTEIN-RELATED"/>
    <property type="match status" value="1"/>
</dbReference>
<dbReference type="InterPro" id="IPR052343">
    <property type="entry name" value="Retrotransposon-Effector_Assoc"/>
</dbReference>
<dbReference type="PANTHER" id="PTHR46890:SF48">
    <property type="entry name" value="RNA-DIRECTED DNA POLYMERASE"/>
    <property type="match status" value="1"/>
</dbReference>
<evidence type="ECO:0000313" key="3">
    <source>
        <dbReference type="Proteomes" id="UP000233837"/>
    </source>
</evidence>
<accession>A0A2I0WC88</accession>
<dbReference type="InterPro" id="IPR000477">
    <property type="entry name" value="RT_dom"/>
</dbReference>
<dbReference type="Pfam" id="PF00078">
    <property type="entry name" value="RVT_1"/>
    <property type="match status" value="1"/>
</dbReference>
<name>A0A2I0WC88_9ASPA</name>
<evidence type="ECO:0000259" key="1">
    <source>
        <dbReference type="Pfam" id="PF00078"/>
    </source>
</evidence>
<dbReference type="Proteomes" id="UP000233837">
    <property type="component" value="Unassembled WGS sequence"/>
</dbReference>
<protein>
    <recommendedName>
        <fullName evidence="1">Reverse transcriptase domain-containing protein</fullName>
    </recommendedName>
</protein>
<dbReference type="SUPFAM" id="SSF56672">
    <property type="entry name" value="DNA/RNA polymerases"/>
    <property type="match status" value="1"/>
</dbReference>
<dbReference type="Gene3D" id="3.30.70.270">
    <property type="match status" value="1"/>
</dbReference>
<dbReference type="STRING" id="906689.A0A2I0WC88"/>
<feature type="domain" description="Reverse transcriptase" evidence="1">
    <location>
        <begin position="82"/>
        <end position="162"/>
    </location>
</feature>
<organism evidence="2 3">
    <name type="scientific">Dendrobium catenatum</name>
    <dbReference type="NCBI Taxonomy" id="906689"/>
    <lineage>
        <taxon>Eukaryota</taxon>
        <taxon>Viridiplantae</taxon>
        <taxon>Streptophyta</taxon>
        <taxon>Embryophyta</taxon>
        <taxon>Tracheophyta</taxon>
        <taxon>Spermatophyta</taxon>
        <taxon>Magnoliopsida</taxon>
        <taxon>Liliopsida</taxon>
        <taxon>Asparagales</taxon>
        <taxon>Orchidaceae</taxon>
        <taxon>Epidendroideae</taxon>
        <taxon>Malaxideae</taxon>
        <taxon>Dendrobiinae</taxon>
        <taxon>Dendrobium</taxon>
    </lineage>
</organism>
<dbReference type="InterPro" id="IPR043502">
    <property type="entry name" value="DNA/RNA_pol_sf"/>
</dbReference>
<reference evidence="2 3" key="2">
    <citation type="journal article" date="2017" name="Nature">
        <title>The Apostasia genome and the evolution of orchids.</title>
        <authorList>
            <person name="Zhang G.Q."/>
            <person name="Liu K.W."/>
            <person name="Li Z."/>
            <person name="Lohaus R."/>
            <person name="Hsiao Y.Y."/>
            <person name="Niu S.C."/>
            <person name="Wang J.Y."/>
            <person name="Lin Y.C."/>
            <person name="Xu Q."/>
            <person name="Chen L.J."/>
            <person name="Yoshida K."/>
            <person name="Fujiwara S."/>
            <person name="Wang Z.W."/>
            <person name="Zhang Y.Q."/>
            <person name="Mitsuda N."/>
            <person name="Wang M."/>
            <person name="Liu G.H."/>
            <person name="Pecoraro L."/>
            <person name="Huang H.X."/>
            <person name="Xiao X.J."/>
            <person name="Lin M."/>
            <person name="Wu X.Y."/>
            <person name="Wu W.L."/>
            <person name="Chen Y.Y."/>
            <person name="Chang S.B."/>
            <person name="Sakamoto S."/>
            <person name="Ohme-Takagi M."/>
            <person name="Yagi M."/>
            <person name="Zeng S.J."/>
            <person name="Shen C.Y."/>
            <person name="Yeh C.M."/>
            <person name="Luo Y.B."/>
            <person name="Tsai W.C."/>
            <person name="Van de Peer Y."/>
            <person name="Liu Z.J."/>
        </authorList>
    </citation>
    <scope>NUCLEOTIDE SEQUENCE [LARGE SCALE GENOMIC DNA]</scope>
    <source>
        <tissue evidence="2">The whole plant</tissue>
    </source>
</reference>
<dbReference type="InterPro" id="IPR043128">
    <property type="entry name" value="Rev_trsase/Diguanyl_cyclase"/>
</dbReference>
<gene>
    <name evidence="2" type="ORF">MA16_Dca022879</name>
</gene>